<keyword evidence="2 8" id="KW-0813">Transport</keyword>
<feature type="signal peptide" evidence="11">
    <location>
        <begin position="1"/>
        <end position="33"/>
    </location>
</feature>
<dbReference type="PROSITE" id="PS52016">
    <property type="entry name" value="TONB_DEPENDENT_REC_3"/>
    <property type="match status" value="1"/>
</dbReference>
<keyword evidence="15" id="KW-1185">Reference proteome</keyword>
<dbReference type="Gene3D" id="2.40.170.20">
    <property type="entry name" value="TonB-dependent receptor, beta-barrel domain"/>
    <property type="match status" value="1"/>
</dbReference>
<evidence type="ECO:0000256" key="3">
    <source>
        <dbReference type="ARBA" id="ARBA00022452"/>
    </source>
</evidence>
<dbReference type="AlphaFoldDB" id="A0A9X5B669"/>
<dbReference type="RefSeq" id="WP_160899004.1">
    <property type="nucleotide sequence ID" value="NZ_WMEX01000005.1"/>
</dbReference>
<feature type="domain" description="TonB-dependent receptor plug" evidence="13">
    <location>
        <begin position="61"/>
        <end position="167"/>
    </location>
</feature>
<comment type="caution">
    <text evidence="14">The sequence shown here is derived from an EMBL/GenBank/DDBJ whole genome shotgun (WGS) entry which is preliminary data.</text>
</comment>
<evidence type="ECO:0000256" key="9">
    <source>
        <dbReference type="RuleBase" id="RU003357"/>
    </source>
</evidence>
<evidence type="ECO:0000256" key="11">
    <source>
        <dbReference type="SAM" id="SignalP"/>
    </source>
</evidence>
<keyword evidence="7 8" id="KW-0998">Cell outer membrane</keyword>
<accession>A0A9X5B669</accession>
<dbReference type="Pfam" id="PF00593">
    <property type="entry name" value="TonB_dep_Rec_b-barrel"/>
    <property type="match status" value="1"/>
</dbReference>
<comment type="similarity">
    <text evidence="8 9">Belongs to the TonB-dependent receptor family.</text>
</comment>
<dbReference type="PANTHER" id="PTHR30069:SF42">
    <property type="entry name" value="FERRIC AEROBACTIN RECEPTOR"/>
    <property type="match status" value="1"/>
</dbReference>
<proteinExistence type="inferred from homology"/>
<evidence type="ECO:0000256" key="6">
    <source>
        <dbReference type="ARBA" id="ARBA00023136"/>
    </source>
</evidence>
<evidence type="ECO:0000256" key="8">
    <source>
        <dbReference type="PROSITE-ProRule" id="PRU01360"/>
    </source>
</evidence>
<evidence type="ECO:0000256" key="5">
    <source>
        <dbReference type="ARBA" id="ARBA00023077"/>
    </source>
</evidence>
<dbReference type="EMBL" id="WMEX01000005">
    <property type="protein sequence ID" value="MYL27208.1"/>
    <property type="molecule type" value="Genomic_DNA"/>
</dbReference>
<keyword evidence="11" id="KW-0732">Signal</keyword>
<dbReference type="GO" id="GO:0009279">
    <property type="term" value="C:cell outer membrane"/>
    <property type="evidence" value="ECO:0007669"/>
    <property type="project" value="UniProtKB-SubCell"/>
</dbReference>
<dbReference type="Proteomes" id="UP000460751">
    <property type="component" value="Unassembled WGS sequence"/>
</dbReference>
<evidence type="ECO:0000256" key="4">
    <source>
        <dbReference type="ARBA" id="ARBA00022692"/>
    </source>
</evidence>
<dbReference type="GO" id="GO:0015344">
    <property type="term" value="F:siderophore uptake transmembrane transporter activity"/>
    <property type="evidence" value="ECO:0007669"/>
    <property type="project" value="TreeGrafter"/>
</dbReference>
<evidence type="ECO:0000259" key="13">
    <source>
        <dbReference type="Pfam" id="PF07715"/>
    </source>
</evidence>
<dbReference type="SUPFAM" id="SSF56935">
    <property type="entry name" value="Porins"/>
    <property type="match status" value="1"/>
</dbReference>
<organism evidence="14 15">
    <name type="scientific">Vreelandella halophila</name>
    <dbReference type="NCBI Taxonomy" id="86177"/>
    <lineage>
        <taxon>Bacteria</taxon>
        <taxon>Pseudomonadati</taxon>
        <taxon>Pseudomonadota</taxon>
        <taxon>Gammaproteobacteria</taxon>
        <taxon>Oceanospirillales</taxon>
        <taxon>Halomonadaceae</taxon>
        <taxon>Vreelandella</taxon>
    </lineage>
</organism>
<keyword evidence="14" id="KW-0675">Receptor</keyword>
<feature type="region of interest" description="Disordered" evidence="10">
    <location>
        <begin position="587"/>
        <end position="608"/>
    </location>
</feature>
<evidence type="ECO:0000259" key="12">
    <source>
        <dbReference type="Pfam" id="PF00593"/>
    </source>
</evidence>
<evidence type="ECO:0000313" key="14">
    <source>
        <dbReference type="EMBL" id="MYL27208.1"/>
    </source>
</evidence>
<keyword evidence="3 8" id="KW-1134">Transmembrane beta strand</keyword>
<feature type="region of interest" description="Disordered" evidence="10">
    <location>
        <begin position="282"/>
        <end position="317"/>
    </location>
</feature>
<evidence type="ECO:0000256" key="1">
    <source>
        <dbReference type="ARBA" id="ARBA00004571"/>
    </source>
</evidence>
<feature type="chain" id="PRO_5040864166" evidence="11">
    <location>
        <begin position="34"/>
        <end position="713"/>
    </location>
</feature>
<name>A0A9X5B669_9GAMM</name>
<sequence>MRRTTPQRTAFQLGASKLALVTALTACPTLSFAQDSGSGSEVQMDMAPITISTTRNRQGTLAETPGSIQVISSQELEQQARMSSDNDMGDILSNLVPGLGTSSENLTNFGQQMRGRDFLVMIDGVPQNSSIRQTSKFVRTIAPEAIERVEVIRGAVANYGFGATGGIINFITKSGEGAEDTTFQSTVGVSGQEEDGNSLGGRVYQGVRGSNGDLDYSVNLSATETGVFYDGDGDIIPADGLIQGGSLSESTEHNAQSKLGYQLTPDQRLTLAVNYYKREQDAEYSADRTSNASAPAGKGAKLDAVNQSPRGKDPLTENLNISLDHTAENTLGGTLSSQLYYQDYETLFSFFNGYQTGGGQSQATVNRVGARVSHDRSVMGVANAVYGLDFEQEEGDQSLIDGRTRIPMIEETSYAPFVQLEMPVGDQWLLQGGVRHEQVSLDVPTFQDEALANPGTVQGGELDYNETLFNAGAVYFLTDNQETFLNFSEGFTVADVGRALRNQPQDISAEQLDPEPQVVRNYELGWRGRFDRLEASATVFMNTSDQGVTFTGPPNFELLQQEERVHGVELTADYQLTDAVKLGGTGSYQEGRVDTDNDGDLDSDLPGTRISNPEITAYTEYAPTGTWSVRAQAKHLFDRDEFGDQGYANGDVEGFTLVDVTGGVDLGPGQLNVGISNLFDEQYIVPVSQAFNLNTRTVAGRGRAYSMEYSLTY</sequence>
<keyword evidence="6 8" id="KW-0472">Membrane</keyword>
<evidence type="ECO:0000313" key="15">
    <source>
        <dbReference type="Proteomes" id="UP000460751"/>
    </source>
</evidence>
<dbReference type="InterPro" id="IPR036942">
    <property type="entry name" value="Beta-barrel_TonB_sf"/>
</dbReference>
<dbReference type="InterPro" id="IPR000531">
    <property type="entry name" value="Beta-barrel_TonB"/>
</dbReference>
<dbReference type="Pfam" id="PF07715">
    <property type="entry name" value="Plug"/>
    <property type="match status" value="1"/>
</dbReference>
<evidence type="ECO:0000256" key="7">
    <source>
        <dbReference type="ARBA" id="ARBA00023237"/>
    </source>
</evidence>
<gene>
    <name evidence="14" type="ORF">GLW01_10420</name>
</gene>
<dbReference type="OrthoDB" id="8670144at2"/>
<reference evidence="14 15" key="1">
    <citation type="submission" date="2019-11" db="EMBL/GenBank/DDBJ databases">
        <title>Genome sequences of 17 halophilic strains isolated from different environments.</title>
        <authorList>
            <person name="Furrow R.E."/>
        </authorList>
    </citation>
    <scope>NUCLEOTIDE SEQUENCE [LARGE SCALE GENOMIC DNA]</scope>
    <source>
        <strain evidence="14 15">22507_15_FS</strain>
    </source>
</reference>
<keyword evidence="4 8" id="KW-0812">Transmembrane</keyword>
<dbReference type="GO" id="GO:0044718">
    <property type="term" value="P:siderophore transmembrane transport"/>
    <property type="evidence" value="ECO:0007669"/>
    <property type="project" value="TreeGrafter"/>
</dbReference>
<dbReference type="InterPro" id="IPR037066">
    <property type="entry name" value="Plug_dom_sf"/>
</dbReference>
<feature type="domain" description="TonB-dependent receptor-like beta-barrel" evidence="12">
    <location>
        <begin position="261"/>
        <end position="678"/>
    </location>
</feature>
<keyword evidence="5 9" id="KW-0798">TonB box</keyword>
<comment type="subcellular location">
    <subcellularLocation>
        <location evidence="1 8">Cell outer membrane</location>
        <topology evidence="1 8">Multi-pass membrane protein</topology>
    </subcellularLocation>
</comment>
<dbReference type="CDD" id="cd01347">
    <property type="entry name" value="ligand_gated_channel"/>
    <property type="match status" value="1"/>
</dbReference>
<evidence type="ECO:0000256" key="10">
    <source>
        <dbReference type="SAM" id="MobiDB-lite"/>
    </source>
</evidence>
<dbReference type="InterPro" id="IPR012910">
    <property type="entry name" value="Plug_dom"/>
</dbReference>
<protein>
    <submittedName>
        <fullName evidence="14">TonB-dependent receptor plug domain-containing protein</fullName>
    </submittedName>
</protein>
<dbReference type="Gene3D" id="2.170.130.10">
    <property type="entry name" value="TonB-dependent receptor, plug domain"/>
    <property type="match status" value="1"/>
</dbReference>
<dbReference type="InterPro" id="IPR039426">
    <property type="entry name" value="TonB-dep_rcpt-like"/>
</dbReference>
<dbReference type="PANTHER" id="PTHR30069">
    <property type="entry name" value="TONB-DEPENDENT OUTER MEMBRANE RECEPTOR"/>
    <property type="match status" value="1"/>
</dbReference>
<evidence type="ECO:0000256" key="2">
    <source>
        <dbReference type="ARBA" id="ARBA00022448"/>
    </source>
</evidence>